<gene>
    <name evidence="2" type="ORF">DET50_103218</name>
</gene>
<dbReference type="InterPro" id="IPR001387">
    <property type="entry name" value="Cro/C1-type_HTH"/>
</dbReference>
<dbReference type="CDD" id="cd00093">
    <property type="entry name" value="HTH_XRE"/>
    <property type="match status" value="1"/>
</dbReference>
<dbReference type="SUPFAM" id="SSF47413">
    <property type="entry name" value="lambda repressor-like DNA-binding domains"/>
    <property type="match status" value="1"/>
</dbReference>
<protein>
    <submittedName>
        <fullName evidence="2">Helix-turn-helix protein</fullName>
    </submittedName>
</protein>
<dbReference type="InterPro" id="IPR010982">
    <property type="entry name" value="Lambda_DNA-bd_dom_sf"/>
</dbReference>
<organism evidence="2 3">
    <name type="scientific">Marinobacter pelagius</name>
    <dbReference type="NCBI Taxonomy" id="379482"/>
    <lineage>
        <taxon>Bacteria</taxon>
        <taxon>Pseudomonadati</taxon>
        <taxon>Pseudomonadota</taxon>
        <taxon>Gammaproteobacteria</taxon>
        <taxon>Pseudomonadales</taxon>
        <taxon>Marinobacteraceae</taxon>
        <taxon>Marinobacter</taxon>
    </lineage>
</organism>
<dbReference type="Pfam" id="PF13560">
    <property type="entry name" value="HTH_31"/>
    <property type="match status" value="1"/>
</dbReference>
<reference evidence="2 3" key="1">
    <citation type="submission" date="2018-06" db="EMBL/GenBank/DDBJ databases">
        <title>Freshwater and sediment microbial communities from various areas in North America, analyzing microbe dynamics in response to fracking.</title>
        <authorList>
            <person name="Lamendella R."/>
        </authorList>
    </citation>
    <scope>NUCLEOTIDE SEQUENCE [LARGE SCALE GENOMIC DNA]</scope>
    <source>
        <strain evidence="2 3">114J</strain>
    </source>
</reference>
<dbReference type="SMART" id="SM00530">
    <property type="entry name" value="HTH_XRE"/>
    <property type="match status" value="1"/>
</dbReference>
<dbReference type="Gene3D" id="1.10.260.40">
    <property type="entry name" value="lambda repressor-like DNA-binding domains"/>
    <property type="match status" value="1"/>
</dbReference>
<evidence type="ECO:0000259" key="1">
    <source>
        <dbReference type="PROSITE" id="PS50943"/>
    </source>
</evidence>
<dbReference type="RefSeq" id="WP_113861778.1">
    <property type="nucleotide sequence ID" value="NZ_QNRO01000003.1"/>
</dbReference>
<dbReference type="AlphaFoldDB" id="A0A366GWT8"/>
<dbReference type="OrthoDB" id="5462911at2"/>
<name>A0A366GWT8_9GAMM</name>
<feature type="domain" description="HTH cro/C1-type" evidence="1">
    <location>
        <begin position="25"/>
        <end position="80"/>
    </location>
</feature>
<evidence type="ECO:0000313" key="2">
    <source>
        <dbReference type="EMBL" id="RBP32657.1"/>
    </source>
</evidence>
<sequence length="117" mass="13621">MGSRLNSDRSSDEAKRRRKQAGMYLKNLRNHTGMTQKELAHKVGLEYYTFVSQIENGSGRVPVELYGNFAKAYEVDTQAFARFLIRLYDPALYTWLFYHSQEQSIEDQYLALIAKSE</sequence>
<dbReference type="Proteomes" id="UP000252995">
    <property type="component" value="Unassembled WGS sequence"/>
</dbReference>
<accession>A0A366GWT8</accession>
<dbReference type="PROSITE" id="PS50943">
    <property type="entry name" value="HTH_CROC1"/>
    <property type="match status" value="1"/>
</dbReference>
<dbReference type="GO" id="GO:0003677">
    <property type="term" value="F:DNA binding"/>
    <property type="evidence" value="ECO:0007669"/>
    <property type="project" value="InterPro"/>
</dbReference>
<evidence type="ECO:0000313" key="3">
    <source>
        <dbReference type="Proteomes" id="UP000252995"/>
    </source>
</evidence>
<proteinExistence type="predicted"/>
<comment type="caution">
    <text evidence="2">The sequence shown here is derived from an EMBL/GenBank/DDBJ whole genome shotgun (WGS) entry which is preliminary data.</text>
</comment>
<dbReference type="EMBL" id="QNRO01000003">
    <property type="protein sequence ID" value="RBP32657.1"/>
    <property type="molecule type" value="Genomic_DNA"/>
</dbReference>